<dbReference type="VEuPathDB" id="VectorBase:HLOH_043922"/>
<dbReference type="GO" id="GO:0003990">
    <property type="term" value="F:acetylcholinesterase activity"/>
    <property type="evidence" value="ECO:0007669"/>
    <property type="project" value="UniProtKB-EC"/>
</dbReference>
<evidence type="ECO:0000256" key="3">
    <source>
        <dbReference type="ARBA" id="ARBA00022801"/>
    </source>
</evidence>
<keyword evidence="2" id="KW-0719">Serine esterase</keyword>
<dbReference type="SUPFAM" id="SSF53474">
    <property type="entry name" value="alpha/beta-Hydrolases"/>
    <property type="match status" value="1"/>
</dbReference>
<dbReference type="AlphaFoldDB" id="A0A9J6G7C0"/>
<dbReference type="GO" id="GO:0005615">
    <property type="term" value="C:extracellular space"/>
    <property type="evidence" value="ECO:0007669"/>
    <property type="project" value="TreeGrafter"/>
</dbReference>
<dbReference type="InterPro" id="IPR002018">
    <property type="entry name" value="CarbesteraseB"/>
</dbReference>
<evidence type="ECO:0000256" key="7">
    <source>
        <dbReference type="ARBA" id="ARBA00048484"/>
    </source>
</evidence>
<dbReference type="EMBL" id="JABSTR010000005">
    <property type="protein sequence ID" value="KAH9371338.1"/>
    <property type="molecule type" value="Genomic_DNA"/>
</dbReference>
<dbReference type="PROSITE" id="PS00122">
    <property type="entry name" value="CARBOXYLESTERASE_B_1"/>
    <property type="match status" value="1"/>
</dbReference>
<dbReference type="Gene3D" id="3.40.50.1820">
    <property type="entry name" value="alpha/beta hydrolase"/>
    <property type="match status" value="1"/>
</dbReference>
<dbReference type="Pfam" id="PF00135">
    <property type="entry name" value="COesterase"/>
    <property type="match status" value="1"/>
</dbReference>
<sequence>MVHNKLLLLYCFVLATLSINVFFQPLMAAIVGDNDPLVVETKQGRVKGFIATSPHGKTVEIFYGIPYAEPPLGKLRFQQPVEKQPWADVLQATIKPNSCVQTANVAYDNFSGITMWNPNTKLSEDCLKLNVWVPRRTSKQDKLAVLVWIYGGAFSSGTSTLDLYDASTLVSEENVIAVSMNYRVASFGFLSFGDELVPGNAGLHDQRLALKWVKDNIGAFGGDENRITIFGESAGALSVGFHLLSPFSRNLFTRAIFQSGSPTASWASYDNASARKQAKALAVALKCSDALNNNTLQCLLNKEAKEIVKNEKHASGIVSYTFLPVYDGDFITNFTQVMSDGRNFRNDTTVLLGTNANEGSTFLEYFLGLPTTREPDEVTEEQFTTVIKALNPVIGEPSSGQDIGSVRRRHTLDNRREVECFG</sequence>
<evidence type="ECO:0000313" key="11">
    <source>
        <dbReference type="Proteomes" id="UP000821853"/>
    </source>
</evidence>
<reference evidence="10 11" key="1">
    <citation type="journal article" date="2020" name="Cell">
        <title>Large-Scale Comparative Analyses of Tick Genomes Elucidate Their Genetic Diversity and Vector Capacities.</title>
        <authorList>
            <consortium name="Tick Genome and Microbiome Consortium (TIGMIC)"/>
            <person name="Jia N."/>
            <person name="Wang J."/>
            <person name="Shi W."/>
            <person name="Du L."/>
            <person name="Sun Y."/>
            <person name="Zhan W."/>
            <person name="Jiang J.F."/>
            <person name="Wang Q."/>
            <person name="Zhang B."/>
            <person name="Ji P."/>
            <person name="Bell-Sakyi L."/>
            <person name="Cui X.M."/>
            <person name="Yuan T.T."/>
            <person name="Jiang B.G."/>
            <person name="Yang W.F."/>
            <person name="Lam T.T."/>
            <person name="Chang Q.C."/>
            <person name="Ding S.J."/>
            <person name="Wang X.J."/>
            <person name="Zhu J.G."/>
            <person name="Ruan X.D."/>
            <person name="Zhao L."/>
            <person name="Wei J.T."/>
            <person name="Ye R.Z."/>
            <person name="Que T.C."/>
            <person name="Du C.H."/>
            <person name="Zhou Y.H."/>
            <person name="Cheng J.X."/>
            <person name="Dai P.F."/>
            <person name="Guo W.B."/>
            <person name="Han X.H."/>
            <person name="Huang E.J."/>
            <person name="Li L.F."/>
            <person name="Wei W."/>
            <person name="Gao Y.C."/>
            <person name="Liu J.Z."/>
            <person name="Shao H.Z."/>
            <person name="Wang X."/>
            <person name="Wang C.C."/>
            <person name="Yang T.C."/>
            <person name="Huo Q.B."/>
            <person name="Li W."/>
            <person name="Chen H.Y."/>
            <person name="Chen S.E."/>
            <person name="Zhou L.G."/>
            <person name="Ni X.B."/>
            <person name="Tian J.H."/>
            <person name="Sheng Y."/>
            <person name="Liu T."/>
            <person name="Pan Y.S."/>
            <person name="Xia L.Y."/>
            <person name="Li J."/>
            <person name="Zhao F."/>
            <person name="Cao W.C."/>
        </authorList>
    </citation>
    <scope>NUCLEOTIDE SEQUENCE [LARGE SCALE GENOMIC DNA]</scope>
    <source>
        <strain evidence="10">HaeL-2018</strain>
    </source>
</reference>
<evidence type="ECO:0000256" key="1">
    <source>
        <dbReference type="ARBA" id="ARBA00005964"/>
    </source>
</evidence>
<evidence type="ECO:0000256" key="2">
    <source>
        <dbReference type="ARBA" id="ARBA00022487"/>
    </source>
</evidence>
<organism evidence="10 11">
    <name type="scientific">Haemaphysalis longicornis</name>
    <name type="common">Bush tick</name>
    <dbReference type="NCBI Taxonomy" id="44386"/>
    <lineage>
        <taxon>Eukaryota</taxon>
        <taxon>Metazoa</taxon>
        <taxon>Ecdysozoa</taxon>
        <taxon>Arthropoda</taxon>
        <taxon>Chelicerata</taxon>
        <taxon>Arachnida</taxon>
        <taxon>Acari</taxon>
        <taxon>Parasitiformes</taxon>
        <taxon>Ixodida</taxon>
        <taxon>Ixodoidea</taxon>
        <taxon>Ixodidae</taxon>
        <taxon>Haemaphysalinae</taxon>
        <taxon>Haemaphysalis</taxon>
    </lineage>
</organism>
<proteinExistence type="inferred from homology"/>
<dbReference type="GO" id="GO:0019695">
    <property type="term" value="P:choline metabolic process"/>
    <property type="evidence" value="ECO:0007669"/>
    <property type="project" value="TreeGrafter"/>
</dbReference>
<comment type="function">
    <text evidence="6">Rapidly hydrolyzes choline released into the synapse.</text>
</comment>
<dbReference type="GO" id="GO:0006581">
    <property type="term" value="P:acetylcholine catabolic process"/>
    <property type="evidence" value="ECO:0007669"/>
    <property type="project" value="TreeGrafter"/>
</dbReference>
<dbReference type="PANTHER" id="PTHR43918:SF12">
    <property type="entry name" value="ACETYLCHOLINESTERASE 1"/>
    <property type="match status" value="1"/>
</dbReference>
<evidence type="ECO:0000256" key="8">
    <source>
        <dbReference type="RuleBase" id="RU361235"/>
    </source>
</evidence>
<feature type="signal peptide" evidence="8">
    <location>
        <begin position="1"/>
        <end position="23"/>
    </location>
</feature>
<protein>
    <recommendedName>
        <fullName evidence="8">Carboxylic ester hydrolase</fullName>
        <ecNumber evidence="8">3.1.1.-</ecNumber>
    </recommendedName>
</protein>
<dbReference type="InterPro" id="IPR019826">
    <property type="entry name" value="Carboxylesterase_B_AS"/>
</dbReference>
<gene>
    <name evidence="10" type="ORF">HPB48_006530</name>
</gene>
<dbReference type="PANTHER" id="PTHR43918">
    <property type="entry name" value="ACETYLCHOLINESTERASE"/>
    <property type="match status" value="1"/>
</dbReference>
<dbReference type="InterPro" id="IPR050654">
    <property type="entry name" value="AChE-related_enzymes"/>
</dbReference>
<keyword evidence="8" id="KW-0732">Signal</keyword>
<dbReference type="OrthoDB" id="9000293at2759"/>
<comment type="similarity">
    <text evidence="1 8">Belongs to the type-B carboxylesterase/lipase family.</text>
</comment>
<comment type="catalytic activity">
    <reaction evidence="7">
        <text>acetylcholine + H2O = choline + acetate + H(+)</text>
        <dbReference type="Rhea" id="RHEA:17561"/>
        <dbReference type="ChEBI" id="CHEBI:15354"/>
        <dbReference type="ChEBI" id="CHEBI:15355"/>
        <dbReference type="ChEBI" id="CHEBI:15377"/>
        <dbReference type="ChEBI" id="CHEBI:15378"/>
        <dbReference type="ChEBI" id="CHEBI:30089"/>
        <dbReference type="EC" id="3.1.1.7"/>
    </reaction>
</comment>
<dbReference type="InterPro" id="IPR000997">
    <property type="entry name" value="Cholinesterase"/>
</dbReference>
<name>A0A9J6G7C0_HAELO</name>
<keyword evidence="5" id="KW-0325">Glycoprotein</keyword>
<dbReference type="PRINTS" id="PR00878">
    <property type="entry name" value="CHOLNESTRASE"/>
</dbReference>
<dbReference type="GO" id="GO:0005886">
    <property type="term" value="C:plasma membrane"/>
    <property type="evidence" value="ECO:0007669"/>
    <property type="project" value="TreeGrafter"/>
</dbReference>
<keyword evidence="3 8" id="KW-0378">Hydrolase</keyword>
<accession>A0A9J6G7C0</accession>
<evidence type="ECO:0000256" key="4">
    <source>
        <dbReference type="ARBA" id="ARBA00023157"/>
    </source>
</evidence>
<feature type="domain" description="Carboxylesterase type B" evidence="9">
    <location>
        <begin position="37"/>
        <end position="377"/>
    </location>
</feature>
<feature type="chain" id="PRO_5039961769" description="Carboxylic ester hydrolase" evidence="8">
    <location>
        <begin position="24"/>
        <end position="422"/>
    </location>
</feature>
<dbReference type="OMA" id="RREVECF"/>
<keyword evidence="11" id="KW-1185">Reference proteome</keyword>
<evidence type="ECO:0000256" key="6">
    <source>
        <dbReference type="ARBA" id="ARBA00037263"/>
    </source>
</evidence>
<dbReference type="InterPro" id="IPR029058">
    <property type="entry name" value="AB_hydrolase_fold"/>
</dbReference>
<evidence type="ECO:0000256" key="5">
    <source>
        <dbReference type="ARBA" id="ARBA00023180"/>
    </source>
</evidence>
<keyword evidence="4" id="KW-1015">Disulfide bond</keyword>
<evidence type="ECO:0000313" key="10">
    <source>
        <dbReference type="EMBL" id="KAH9371338.1"/>
    </source>
</evidence>
<dbReference type="Proteomes" id="UP000821853">
    <property type="component" value="Chromosome 3"/>
</dbReference>
<comment type="caution">
    <text evidence="10">The sequence shown here is derived from an EMBL/GenBank/DDBJ whole genome shotgun (WGS) entry which is preliminary data.</text>
</comment>
<evidence type="ECO:0000259" key="9">
    <source>
        <dbReference type="Pfam" id="PF00135"/>
    </source>
</evidence>
<dbReference type="EC" id="3.1.1.-" evidence="8"/>